<protein>
    <submittedName>
        <fullName evidence="1">Uncharacterized protein</fullName>
    </submittedName>
</protein>
<organism evidence="1">
    <name type="scientific">Aegilops tauschii</name>
    <name type="common">Tausch's goatgrass</name>
    <name type="synonym">Aegilops squarrosa</name>
    <dbReference type="NCBI Taxonomy" id="37682"/>
    <lineage>
        <taxon>Eukaryota</taxon>
        <taxon>Viridiplantae</taxon>
        <taxon>Streptophyta</taxon>
        <taxon>Embryophyta</taxon>
        <taxon>Tracheophyta</taxon>
        <taxon>Spermatophyta</taxon>
        <taxon>Magnoliopsida</taxon>
        <taxon>Liliopsida</taxon>
        <taxon>Poales</taxon>
        <taxon>Poaceae</taxon>
        <taxon>BOP clade</taxon>
        <taxon>Pooideae</taxon>
        <taxon>Triticodae</taxon>
        <taxon>Triticeae</taxon>
        <taxon>Triticinae</taxon>
        <taxon>Aegilops</taxon>
    </lineage>
</organism>
<dbReference type="PANTHER" id="PTHR34591">
    <property type="entry name" value="OS03G0653100 PROTEIN-RELATED"/>
    <property type="match status" value="1"/>
</dbReference>
<proteinExistence type="predicted"/>
<dbReference type="PANTHER" id="PTHR34591:SF53">
    <property type="entry name" value="F-BOX DOMAIN-CONTAINING PROTEIN"/>
    <property type="match status" value="1"/>
</dbReference>
<dbReference type="EnsemblPlants" id="EMT15672">
    <property type="protein sequence ID" value="EMT15672"/>
    <property type="gene ID" value="F775_04563"/>
</dbReference>
<sequence length="264" mass="30257">MKHRAILMCATLRQYAALPCLAHRTYGHTAELRVYSLPLTPVVSLHYEVYQVYMVSKIDRMYSINALGSEEPWAMIVHSAVFSSKTKQWEMREFVPGNCTPSNLYNVEAFAHDINWPSAHYWHGSLSVACENGVLMILHCPEGTYDMVQLPGEVYRNAGKSYQLSRRSRAMRKHNSLKIEQWVTWDMVASRKAPISLFKQIDSNKEEEWNKDEDNFIEVDKGVVSQMKSSDFILTKTCSSLIFAAEQLHTTLTPRECSIYASGF</sequence>
<reference evidence="1" key="1">
    <citation type="submission" date="2015-06" db="UniProtKB">
        <authorList>
            <consortium name="EnsemblPlants"/>
        </authorList>
    </citation>
    <scope>IDENTIFICATION</scope>
</reference>
<accession>R7W4V5</accession>
<name>R7W4V5_AEGTA</name>
<dbReference type="AlphaFoldDB" id="R7W4V5"/>
<evidence type="ECO:0000313" key="1">
    <source>
        <dbReference type="EnsemblPlants" id="EMT15672"/>
    </source>
</evidence>